<name>A0A4V3W8W6_9FLAO</name>
<dbReference type="Proteomes" id="UP000307507">
    <property type="component" value="Unassembled WGS sequence"/>
</dbReference>
<dbReference type="RefSeq" id="WP_136401411.1">
    <property type="nucleotide sequence ID" value="NZ_SSNZ01000001.1"/>
</dbReference>
<accession>A0A4V3W8W6</accession>
<comment type="caution">
    <text evidence="2">The sequence shown here is derived from an EMBL/GenBank/DDBJ whole genome shotgun (WGS) entry which is preliminary data.</text>
</comment>
<feature type="transmembrane region" description="Helical" evidence="1">
    <location>
        <begin position="54"/>
        <end position="80"/>
    </location>
</feature>
<keyword evidence="1" id="KW-0472">Membrane</keyword>
<feature type="transmembrane region" description="Helical" evidence="1">
    <location>
        <begin position="6"/>
        <end position="22"/>
    </location>
</feature>
<dbReference type="EMBL" id="SSNZ01000001">
    <property type="protein sequence ID" value="THF52886.1"/>
    <property type="molecule type" value="Genomic_DNA"/>
</dbReference>
<protein>
    <submittedName>
        <fullName evidence="2">Uncharacterized protein</fullName>
    </submittedName>
</protein>
<keyword evidence="3" id="KW-1185">Reference proteome</keyword>
<evidence type="ECO:0000256" key="1">
    <source>
        <dbReference type="SAM" id="Phobius"/>
    </source>
</evidence>
<dbReference type="OrthoDB" id="9911134at2"/>
<keyword evidence="1" id="KW-0812">Transmembrane</keyword>
<organism evidence="2 3">
    <name type="scientific">Flavobacterium supellecticarium</name>
    <dbReference type="NCBI Taxonomy" id="2565924"/>
    <lineage>
        <taxon>Bacteria</taxon>
        <taxon>Pseudomonadati</taxon>
        <taxon>Bacteroidota</taxon>
        <taxon>Flavobacteriia</taxon>
        <taxon>Flavobacteriales</taxon>
        <taxon>Flavobacteriaceae</taxon>
        <taxon>Flavobacterium</taxon>
    </lineage>
</organism>
<sequence>MVDLLSAISVYLVFLTFLFNSIEKEIQKSLDLIKPEKEQQKKLKQYKKEVREILFIKSLPISIIYIVSFYVLLPITINILKESSFNIIDFDVLNTFFLFIEVGLFGLSLYAISKTYKLCMKLYK</sequence>
<keyword evidence="1" id="KW-1133">Transmembrane helix</keyword>
<evidence type="ECO:0000313" key="3">
    <source>
        <dbReference type="Proteomes" id="UP000307507"/>
    </source>
</evidence>
<evidence type="ECO:0000313" key="2">
    <source>
        <dbReference type="EMBL" id="THF52886.1"/>
    </source>
</evidence>
<reference evidence="2 3" key="1">
    <citation type="submission" date="2019-04" db="EMBL/GenBank/DDBJ databases">
        <title>Flavobacterium sp. nov. isolated from construction timber.</title>
        <authorList>
            <person name="Lin S.-Y."/>
            <person name="Chang C.-T."/>
            <person name="Young C.-C."/>
        </authorList>
    </citation>
    <scope>NUCLEOTIDE SEQUENCE [LARGE SCALE GENOMIC DNA]</scope>
    <source>
        <strain evidence="2 3">CC-CTC003</strain>
    </source>
</reference>
<proteinExistence type="predicted"/>
<gene>
    <name evidence="2" type="ORF">E6C50_01375</name>
</gene>
<feature type="transmembrane region" description="Helical" evidence="1">
    <location>
        <begin position="92"/>
        <end position="112"/>
    </location>
</feature>
<dbReference type="AlphaFoldDB" id="A0A4V3W8W6"/>